<evidence type="ECO:0000313" key="9">
    <source>
        <dbReference type="EMBL" id="CAH0367728.1"/>
    </source>
</evidence>
<reference evidence="9" key="1">
    <citation type="submission" date="2021-11" db="EMBL/GenBank/DDBJ databases">
        <authorList>
            <consortium name="Genoscope - CEA"/>
            <person name="William W."/>
        </authorList>
    </citation>
    <scope>NUCLEOTIDE SEQUENCE</scope>
</reference>
<proteinExistence type="inferred from homology"/>
<dbReference type="AlphaFoldDB" id="A0A8J2SDF7"/>
<evidence type="ECO:0000256" key="5">
    <source>
        <dbReference type="ARBA" id="ARBA00023211"/>
    </source>
</evidence>
<comment type="caution">
    <text evidence="9">The sequence shown here is derived from an EMBL/GenBank/DDBJ whole genome shotgun (WGS) entry which is preliminary data.</text>
</comment>
<feature type="domain" description="Creatinase N-terminal" evidence="7">
    <location>
        <begin position="38"/>
        <end position="161"/>
    </location>
</feature>
<evidence type="ECO:0000256" key="2">
    <source>
        <dbReference type="ARBA" id="ARBA00008766"/>
    </source>
</evidence>
<dbReference type="GO" id="GO:0046872">
    <property type="term" value="F:metal ion binding"/>
    <property type="evidence" value="ECO:0007669"/>
    <property type="project" value="UniProtKB-KW"/>
</dbReference>
<keyword evidence="5" id="KW-0464">Manganese</keyword>
<dbReference type="CDD" id="cd01085">
    <property type="entry name" value="APP"/>
    <property type="match status" value="1"/>
</dbReference>
<comment type="similarity">
    <text evidence="2">Belongs to the peptidase M24B family.</text>
</comment>
<comment type="cofactor">
    <cofactor evidence="1">
        <name>Mn(2+)</name>
        <dbReference type="ChEBI" id="CHEBI:29035"/>
    </cofactor>
</comment>
<evidence type="ECO:0000259" key="6">
    <source>
        <dbReference type="Pfam" id="PF00557"/>
    </source>
</evidence>
<dbReference type="Gene3D" id="3.40.350.10">
    <property type="entry name" value="Creatinase/prolidase N-terminal domain"/>
    <property type="match status" value="2"/>
</dbReference>
<evidence type="ECO:0000259" key="7">
    <source>
        <dbReference type="Pfam" id="PF01321"/>
    </source>
</evidence>
<keyword evidence="4" id="KW-0378">Hydrolase</keyword>
<dbReference type="PANTHER" id="PTHR43763">
    <property type="entry name" value="XAA-PRO AMINOPEPTIDASE 1"/>
    <property type="match status" value="1"/>
</dbReference>
<dbReference type="Pfam" id="PF16189">
    <property type="entry name" value="Creatinase_N_2"/>
    <property type="match status" value="1"/>
</dbReference>
<evidence type="ECO:0000313" key="10">
    <source>
        <dbReference type="Proteomes" id="UP000789595"/>
    </source>
</evidence>
<accession>A0A8J2SDF7</accession>
<keyword evidence="3" id="KW-0479">Metal-binding</keyword>
<dbReference type="InterPro" id="IPR032416">
    <property type="entry name" value="Peptidase_M24_C"/>
</dbReference>
<dbReference type="SUPFAM" id="SSF55920">
    <property type="entry name" value="Creatinase/aminopeptidase"/>
    <property type="match status" value="1"/>
</dbReference>
<dbReference type="FunFam" id="3.90.230.10:FF:000007">
    <property type="entry name" value="Xaa-Pro aminopeptidase P"/>
    <property type="match status" value="1"/>
</dbReference>
<keyword evidence="10" id="KW-1185">Reference proteome</keyword>
<name>A0A8J2SDF7_9STRA</name>
<dbReference type="OrthoDB" id="9995434at2759"/>
<feature type="domain" description="Peptidase M24" evidence="6">
    <location>
        <begin position="336"/>
        <end position="548"/>
    </location>
</feature>
<dbReference type="EMBL" id="CAKKNE010000002">
    <property type="protein sequence ID" value="CAH0367728.1"/>
    <property type="molecule type" value="Genomic_DNA"/>
</dbReference>
<dbReference type="Gene3D" id="3.90.230.10">
    <property type="entry name" value="Creatinase/methionine aminopeptidase superfamily"/>
    <property type="match status" value="1"/>
</dbReference>
<dbReference type="PANTHER" id="PTHR43763:SF6">
    <property type="entry name" value="XAA-PRO AMINOPEPTIDASE 1"/>
    <property type="match status" value="1"/>
</dbReference>
<evidence type="ECO:0000256" key="1">
    <source>
        <dbReference type="ARBA" id="ARBA00001936"/>
    </source>
</evidence>
<dbReference type="Pfam" id="PF16188">
    <property type="entry name" value="Peptidase_M24_C"/>
    <property type="match status" value="1"/>
</dbReference>
<feature type="domain" description="Peptidase M24 C-terminal" evidence="8">
    <location>
        <begin position="561"/>
        <end position="620"/>
    </location>
</feature>
<dbReference type="InterPro" id="IPR033740">
    <property type="entry name" value="Pept_M24B"/>
</dbReference>
<evidence type="ECO:0008006" key="11">
    <source>
        <dbReference type="Google" id="ProtNLM"/>
    </source>
</evidence>
<dbReference type="GO" id="GO:0070006">
    <property type="term" value="F:metalloaminopeptidase activity"/>
    <property type="evidence" value="ECO:0007669"/>
    <property type="project" value="InterPro"/>
</dbReference>
<dbReference type="InterPro" id="IPR050422">
    <property type="entry name" value="X-Pro_aminopeptidase_P"/>
</dbReference>
<dbReference type="InterPro" id="IPR000994">
    <property type="entry name" value="Pept_M24"/>
</dbReference>
<gene>
    <name evidence="9" type="ORF">PECAL_2P07630</name>
</gene>
<sequence>MLYMYLLTAAACRARGLAAARSISRRSVRLRAGSTKTLDALREELDKNNVDAFVIPSDDPHLSEYVAPCFERRAFASGFTGSAGTAVVLKDRALCWTDGRYWLQASQQLGEGWELVKAGAPGVDGIAAWFGTDEASEVETVGIDARVTASSFASSLEEHVQVRHLDENPVDKVWADRPAMPSSMLRLHPLEFAGESVESKLGRVRTAVQELGASGLVISALDEVCWLFNVRGGDVACNPVALAYAYIDHDTATLFVDEAKVPKDVHEALQAASVDIRDYDRALPFLRAAAAEATVCVDPSRCSAAVVDAIPEPNRINEQCPVADFKAVKNEGELRGMRAAHVRDGAAVARAFARLEKRVVSGEATSELDVDALLIEERSRDPTFIEPSFPTIAGAGGNGALIHGSPSDSPVTTSTLLLVDSGGQYSDGTTDATRTMHFGRPTEEEKRAFTAVLKGHIGLDVAIFPESTIGFVLDAFARKALWACGLDYGHGTGHGVGAALNVHEGPISVSPRFGNTNIIKAGMVLSNEPGYYQAECFGVRIENLLAVEKAEVAKVPDGKAFLKFSYLTLIPIDATCIDVTMLDAAERQWVDAYHADVRAQLAPLLEGQALDWLVRKTEPL</sequence>
<dbReference type="SUPFAM" id="SSF53092">
    <property type="entry name" value="Creatinase/prolidase N-terminal domain"/>
    <property type="match status" value="1"/>
</dbReference>
<dbReference type="InterPro" id="IPR029149">
    <property type="entry name" value="Creatin/AminoP/Spt16_N"/>
</dbReference>
<dbReference type="InterPro" id="IPR036005">
    <property type="entry name" value="Creatinase/aminopeptidase-like"/>
</dbReference>
<dbReference type="Pfam" id="PF00557">
    <property type="entry name" value="Peptidase_M24"/>
    <property type="match status" value="1"/>
</dbReference>
<evidence type="ECO:0000256" key="3">
    <source>
        <dbReference type="ARBA" id="ARBA00022723"/>
    </source>
</evidence>
<evidence type="ECO:0000259" key="8">
    <source>
        <dbReference type="Pfam" id="PF16188"/>
    </source>
</evidence>
<organism evidence="9 10">
    <name type="scientific">Pelagomonas calceolata</name>
    <dbReference type="NCBI Taxonomy" id="35677"/>
    <lineage>
        <taxon>Eukaryota</taxon>
        <taxon>Sar</taxon>
        <taxon>Stramenopiles</taxon>
        <taxon>Ochrophyta</taxon>
        <taxon>Pelagophyceae</taxon>
        <taxon>Pelagomonadales</taxon>
        <taxon>Pelagomonadaceae</taxon>
        <taxon>Pelagomonas</taxon>
    </lineage>
</organism>
<dbReference type="Pfam" id="PF01321">
    <property type="entry name" value="Creatinase_N"/>
    <property type="match status" value="1"/>
</dbReference>
<dbReference type="InterPro" id="IPR000587">
    <property type="entry name" value="Creatinase_N"/>
</dbReference>
<evidence type="ECO:0000256" key="4">
    <source>
        <dbReference type="ARBA" id="ARBA00022801"/>
    </source>
</evidence>
<dbReference type="Proteomes" id="UP000789595">
    <property type="component" value="Unassembled WGS sequence"/>
</dbReference>
<protein>
    <recommendedName>
        <fullName evidence="11">Xaa-Pro aminopeptidase P</fullName>
    </recommendedName>
</protein>
<dbReference type="GO" id="GO:0005737">
    <property type="term" value="C:cytoplasm"/>
    <property type="evidence" value="ECO:0007669"/>
    <property type="project" value="UniProtKB-ARBA"/>
</dbReference>